<dbReference type="InterPro" id="IPR050327">
    <property type="entry name" value="Proton-linked_MCT"/>
</dbReference>
<dbReference type="InterPro" id="IPR011701">
    <property type="entry name" value="MFS"/>
</dbReference>
<dbReference type="OrthoDB" id="6499973at2759"/>
<feature type="transmembrane region" description="Helical" evidence="4">
    <location>
        <begin position="179"/>
        <end position="199"/>
    </location>
</feature>
<dbReference type="RefSeq" id="XP_025556632.1">
    <property type="nucleotide sequence ID" value="XM_025699608.1"/>
</dbReference>
<dbReference type="Gene3D" id="1.20.1250.20">
    <property type="entry name" value="MFS general substrate transporter like domains"/>
    <property type="match status" value="1"/>
</dbReference>
<dbReference type="GeneID" id="37203897"/>
<evidence type="ECO:0000256" key="2">
    <source>
        <dbReference type="ARBA" id="ARBA00006727"/>
    </source>
</evidence>
<dbReference type="AlphaFoldDB" id="A0A395IE94"/>
<feature type="transmembrane region" description="Helical" evidence="4">
    <location>
        <begin position="260"/>
        <end position="280"/>
    </location>
</feature>
<evidence type="ECO:0000313" key="5">
    <source>
        <dbReference type="EMBL" id="RAL17478.1"/>
    </source>
</evidence>
<keyword evidence="4" id="KW-0472">Membrane</keyword>
<dbReference type="GO" id="GO:0016020">
    <property type="term" value="C:membrane"/>
    <property type="evidence" value="ECO:0007669"/>
    <property type="project" value="UniProtKB-SubCell"/>
</dbReference>
<evidence type="ECO:0000256" key="4">
    <source>
        <dbReference type="SAM" id="Phobius"/>
    </source>
</evidence>
<feature type="transmembrane region" description="Helical" evidence="4">
    <location>
        <begin position="220"/>
        <end position="240"/>
    </location>
</feature>
<dbReference type="PANTHER" id="PTHR11360">
    <property type="entry name" value="MONOCARBOXYLATE TRANSPORTER"/>
    <property type="match status" value="1"/>
</dbReference>
<dbReference type="EMBL" id="KZ824267">
    <property type="protein sequence ID" value="RAL17478.1"/>
    <property type="molecule type" value="Genomic_DNA"/>
</dbReference>
<keyword evidence="4" id="KW-1133">Transmembrane helix</keyword>
<evidence type="ECO:0000313" key="6">
    <source>
        <dbReference type="Proteomes" id="UP000248961"/>
    </source>
</evidence>
<feature type="transmembrane region" description="Helical" evidence="4">
    <location>
        <begin position="114"/>
        <end position="136"/>
    </location>
</feature>
<dbReference type="VEuPathDB" id="FungiDB:BO97DRAFT_467039"/>
<keyword evidence="6" id="KW-1185">Reference proteome</keyword>
<dbReference type="GO" id="GO:0022857">
    <property type="term" value="F:transmembrane transporter activity"/>
    <property type="evidence" value="ECO:0007669"/>
    <property type="project" value="InterPro"/>
</dbReference>
<name>A0A395IE94_ASPHC</name>
<evidence type="ECO:0008006" key="7">
    <source>
        <dbReference type="Google" id="ProtNLM"/>
    </source>
</evidence>
<feature type="transmembrane region" description="Helical" evidence="4">
    <location>
        <begin position="313"/>
        <end position="334"/>
    </location>
</feature>
<accession>A0A395IE94</accession>
<protein>
    <recommendedName>
        <fullName evidence="7">MFS general substrate transporter</fullName>
    </recommendedName>
</protein>
<dbReference type="SUPFAM" id="SSF103473">
    <property type="entry name" value="MFS general substrate transporter"/>
    <property type="match status" value="1"/>
</dbReference>
<gene>
    <name evidence="5" type="ORF">BO97DRAFT_467039</name>
</gene>
<reference evidence="5 6" key="1">
    <citation type="submission" date="2018-02" db="EMBL/GenBank/DDBJ databases">
        <title>The genomes of Aspergillus section Nigri reveals drivers in fungal speciation.</title>
        <authorList>
            <consortium name="DOE Joint Genome Institute"/>
            <person name="Vesth T.C."/>
            <person name="Nybo J."/>
            <person name="Theobald S."/>
            <person name="Brandl J."/>
            <person name="Frisvad J.C."/>
            <person name="Nielsen K.F."/>
            <person name="Lyhne E.K."/>
            <person name="Kogle M.E."/>
            <person name="Kuo A."/>
            <person name="Riley R."/>
            <person name="Clum A."/>
            <person name="Nolan M."/>
            <person name="Lipzen A."/>
            <person name="Salamov A."/>
            <person name="Henrissat B."/>
            <person name="Wiebenga A."/>
            <person name="De vries R.P."/>
            <person name="Grigoriev I.V."/>
            <person name="Mortensen U.H."/>
            <person name="Andersen M.R."/>
            <person name="Baker S.E."/>
        </authorList>
    </citation>
    <scope>NUCLEOTIDE SEQUENCE [LARGE SCALE GENOMIC DNA]</scope>
    <source>
        <strain evidence="5 6">CBS 101889</strain>
    </source>
</reference>
<feature type="transmembrane region" description="Helical" evidence="4">
    <location>
        <begin position="287"/>
        <end position="307"/>
    </location>
</feature>
<evidence type="ECO:0000256" key="1">
    <source>
        <dbReference type="ARBA" id="ARBA00004141"/>
    </source>
</evidence>
<sequence>MGVTVSPHAQSTATIRPSDPGGAKPEPTSPEHDAAPDGGLQAWLVAAGGACTIFSCLGFANSFGVFQEYYVANQLRAGSSSKISWIGSLCTFLQIAAGGLGARCLTNMGHEPAAVVYGVLLGTAMAFLQLPAFAVVSQYFDKNKAAALGLIVSGSSIGGVVSPFAVSKMLNSSSLRLEWSVHIMGFVVVPMMAFACTVVKPRLPPRTTSFFIPEAFTQAQFDLIIAAFFFMFVGLSKPLLYLPTYAVTRGMDATLDSTGVVGLCMATAESTAGLVLTLCVKDARDSGTYLGMGIAASSVAALIGALFDHYGGFLQASIFSGVLSLAGGFIAFGAKAMTTEGLLGRLNMSLTSPLLTLLCTRHL</sequence>
<feature type="region of interest" description="Disordered" evidence="3">
    <location>
        <begin position="1"/>
        <end position="35"/>
    </location>
</feature>
<comment type="subcellular location">
    <subcellularLocation>
        <location evidence="1">Membrane</location>
        <topology evidence="1">Multi-pass membrane protein</topology>
    </subcellularLocation>
</comment>
<dbReference type="Pfam" id="PF07690">
    <property type="entry name" value="MFS_1"/>
    <property type="match status" value="1"/>
</dbReference>
<dbReference type="Proteomes" id="UP000248961">
    <property type="component" value="Unassembled WGS sequence"/>
</dbReference>
<comment type="similarity">
    <text evidence="2">Belongs to the major facilitator superfamily. Monocarboxylate porter (TC 2.A.1.13) family.</text>
</comment>
<dbReference type="InterPro" id="IPR036259">
    <property type="entry name" value="MFS_trans_sf"/>
</dbReference>
<feature type="transmembrane region" description="Helical" evidence="4">
    <location>
        <begin position="148"/>
        <end position="167"/>
    </location>
</feature>
<feature type="transmembrane region" description="Helical" evidence="4">
    <location>
        <begin position="83"/>
        <end position="102"/>
    </location>
</feature>
<keyword evidence="4" id="KW-0812">Transmembrane</keyword>
<dbReference type="PANTHER" id="PTHR11360:SF319">
    <property type="entry name" value="MAJOR FACILITATOR SUPERFAMILY (MFS) PROFILE DOMAIN-CONTAINING PROTEIN"/>
    <property type="match status" value="1"/>
</dbReference>
<feature type="transmembrane region" description="Helical" evidence="4">
    <location>
        <begin position="40"/>
        <end position="63"/>
    </location>
</feature>
<evidence type="ECO:0000256" key="3">
    <source>
        <dbReference type="SAM" id="MobiDB-lite"/>
    </source>
</evidence>
<proteinExistence type="inferred from homology"/>
<organism evidence="5 6">
    <name type="scientific">Aspergillus homomorphus (strain CBS 101889)</name>
    <dbReference type="NCBI Taxonomy" id="1450537"/>
    <lineage>
        <taxon>Eukaryota</taxon>
        <taxon>Fungi</taxon>
        <taxon>Dikarya</taxon>
        <taxon>Ascomycota</taxon>
        <taxon>Pezizomycotina</taxon>
        <taxon>Eurotiomycetes</taxon>
        <taxon>Eurotiomycetidae</taxon>
        <taxon>Eurotiales</taxon>
        <taxon>Aspergillaceae</taxon>
        <taxon>Aspergillus</taxon>
        <taxon>Aspergillus subgen. Circumdati</taxon>
    </lineage>
</organism>